<name>X1IF24_9ZZZZ</name>
<sequence length="37" mass="4152">AYYFPFDAFLNCEDAKGVCCLSWIEEKGSKCTGQVDL</sequence>
<gene>
    <name evidence="1" type="ORF">S03H2_59187</name>
</gene>
<reference evidence="1" key="1">
    <citation type="journal article" date="2014" name="Front. Microbiol.">
        <title>High frequency of phylogenetically diverse reductive dehalogenase-homologous genes in deep subseafloor sedimentary metagenomes.</title>
        <authorList>
            <person name="Kawai M."/>
            <person name="Futagami T."/>
            <person name="Toyoda A."/>
            <person name="Takaki Y."/>
            <person name="Nishi S."/>
            <person name="Hori S."/>
            <person name="Arai W."/>
            <person name="Tsubouchi T."/>
            <person name="Morono Y."/>
            <person name="Uchiyama I."/>
            <person name="Ito T."/>
            <person name="Fujiyama A."/>
            <person name="Inagaki F."/>
            <person name="Takami H."/>
        </authorList>
    </citation>
    <scope>NUCLEOTIDE SEQUENCE</scope>
    <source>
        <strain evidence="1">Expedition CK06-06</strain>
    </source>
</reference>
<dbReference type="EMBL" id="BARU01038047">
    <property type="protein sequence ID" value="GAH80317.1"/>
    <property type="molecule type" value="Genomic_DNA"/>
</dbReference>
<feature type="non-terminal residue" evidence="1">
    <location>
        <position position="1"/>
    </location>
</feature>
<dbReference type="AlphaFoldDB" id="X1IF24"/>
<comment type="caution">
    <text evidence="1">The sequence shown here is derived from an EMBL/GenBank/DDBJ whole genome shotgun (WGS) entry which is preliminary data.</text>
</comment>
<proteinExistence type="predicted"/>
<organism evidence="1">
    <name type="scientific">marine sediment metagenome</name>
    <dbReference type="NCBI Taxonomy" id="412755"/>
    <lineage>
        <taxon>unclassified sequences</taxon>
        <taxon>metagenomes</taxon>
        <taxon>ecological metagenomes</taxon>
    </lineage>
</organism>
<accession>X1IF24</accession>
<evidence type="ECO:0000313" key="1">
    <source>
        <dbReference type="EMBL" id="GAH80317.1"/>
    </source>
</evidence>
<protein>
    <submittedName>
        <fullName evidence="1">Uncharacterized protein</fullName>
    </submittedName>
</protein>